<evidence type="ECO:0000256" key="1">
    <source>
        <dbReference type="SAM" id="Phobius"/>
    </source>
</evidence>
<keyword evidence="1" id="KW-0812">Transmembrane</keyword>
<feature type="transmembrane region" description="Helical" evidence="1">
    <location>
        <begin position="76"/>
        <end position="98"/>
    </location>
</feature>
<dbReference type="Proteomes" id="UP000319209">
    <property type="component" value="Chromosome"/>
</dbReference>
<dbReference type="KEGG" id="fop:FNB79_00605"/>
<keyword evidence="3" id="KW-1185">Reference proteome</keyword>
<proteinExistence type="predicted"/>
<sequence>MKTLINSHIFWKFGLKGNNPILNEPTDLLYGRIQNILKWIPVLFLGFQFVQLFNVHNLSKTKLISPLWPIFPFQEISSSNIVLFLQINIFISLIWLIFKPKSLLIKLYVFSTYFLYVAFSNSFGKIDHSMHLALMLLFCYVLMPSSKIAGYKAKTILMFATAQFFLLLSYSLTGVWKLFWGIIQLIKGEVSIFSPLSFRNTLIVQFQVKPPTVLGSWLIEHYYIGWLAFWVVLYIELFSVYVFFRSNLHKPWGVLLIMLHFGIALVMDIVMFAPPVIIGALLVMSPFYKGTSFEKTLQSFPIISNILHVFRFKAST</sequence>
<feature type="transmembrane region" description="Helical" evidence="1">
    <location>
        <begin position="130"/>
        <end position="149"/>
    </location>
</feature>
<keyword evidence="1" id="KW-0472">Membrane</keyword>
<evidence type="ECO:0008006" key="4">
    <source>
        <dbReference type="Google" id="ProtNLM"/>
    </source>
</evidence>
<gene>
    <name evidence="2" type="ORF">FNB79_00605</name>
</gene>
<feature type="transmembrane region" description="Helical" evidence="1">
    <location>
        <begin position="256"/>
        <end position="283"/>
    </location>
</feature>
<evidence type="ECO:0000313" key="2">
    <source>
        <dbReference type="EMBL" id="QDO92543.1"/>
    </source>
</evidence>
<reference evidence="2 3" key="1">
    <citation type="submission" date="2019-07" db="EMBL/GenBank/DDBJ databases">
        <title>Genome sequencing for Formosa sp. PS13.</title>
        <authorList>
            <person name="Park S.-J."/>
        </authorList>
    </citation>
    <scope>NUCLEOTIDE SEQUENCE [LARGE SCALE GENOMIC DNA]</scope>
    <source>
        <strain evidence="2 3">PS13</strain>
    </source>
</reference>
<feature type="transmembrane region" description="Helical" evidence="1">
    <location>
        <begin position="223"/>
        <end position="244"/>
    </location>
</feature>
<dbReference type="AlphaFoldDB" id="A0A516GLZ6"/>
<keyword evidence="1" id="KW-1133">Transmembrane helix</keyword>
<dbReference type="OrthoDB" id="1420614at2"/>
<accession>A0A516GLZ6</accession>
<evidence type="ECO:0000313" key="3">
    <source>
        <dbReference type="Proteomes" id="UP000319209"/>
    </source>
</evidence>
<feature type="transmembrane region" description="Helical" evidence="1">
    <location>
        <begin position="105"/>
        <end position="124"/>
    </location>
</feature>
<feature type="transmembrane region" description="Helical" evidence="1">
    <location>
        <begin position="156"/>
        <end position="179"/>
    </location>
</feature>
<feature type="transmembrane region" description="Helical" evidence="1">
    <location>
        <begin position="36"/>
        <end position="56"/>
    </location>
</feature>
<name>A0A516GLZ6_9FLAO</name>
<dbReference type="RefSeq" id="WP_143379453.1">
    <property type="nucleotide sequence ID" value="NZ_CP041637.1"/>
</dbReference>
<dbReference type="EMBL" id="CP041637">
    <property type="protein sequence ID" value="QDO92543.1"/>
    <property type="molecule type" value="Genomic_DNA"/>
</dbReference>
<protein>
    <recommendedName>
        <fullName evidence="4">HTTM domain-containing protein</fullName>
    </recommendedName>
</protein>
<organism evidence="2 3">
    <name type="scientific">Formosa sediminum</name>
    <dbReference type="NCBI Taxonomy" id="2594004"/>
    <lineage>
        <taxon>Bacteria</taxon>
        <taxon>Pseudomonadati</taxon>
        <taxon>Bacteroidota</taxon>
        <taxon>Flavobacteriia</taxon>
        <taxon>Flavobacteriales</taxon>
        <taxon>Flavobacteriaceae</taxon>
        <taxon>Formosa</taxon>
    </lineage>
</organism>